<dbReference type="PANTHER" id="PTHR48094">
    <property type="entry name" value="PROTEIN/NUCLEIC ACID DEGLYCASE DJ-1-RELATED"/>
    <property type="match status" value="1"/>
</dbReference>
<dbReference type="OrthoDB" id="543156at2759"/>
<dbReference type="Pfam" id="PF01965">
    <property type="entry name" value="DJ-1_PfpI"/>
    <property type="match status" value="1"/>
</dbReference>
<evidence type="ECO:0000313" key="7">
    <source>
        <dbReference type="RefSeq" id="XP_022316180.1"/>
    </source>
</evidence>
<keyword evidence="1" id="KW-0346">Stress response</keyword>
<reference evidence="6 7" key="1">
    <citation type="submission" date="2025-04" db="UniProtKB">
        <authorList>
            <consortium name="RefSeq"/>
        </authorList>
    </citation>
    <scope>IDENTIFICATION</scope>
    <source>
        <tissue evidence="6 7">Whole sample</tissue>
    </source>
</reference>
<organism evidence="5 9">
    <name type="scientific">Crassostrea virginica</name>
    <name type="common">Eastern oyster</name>
    <dbReference type="NCBI Taxonomy" id="6565"/>
    <lineage>
        <taxon>Eukaryota</taxon>
        <taxon>Metazoa</taxon>
        <taxon>Spiralia</taxon>
        <taxon>Lophotrochozoa</taxon>
        <taxon>Mollusca</taxon>
        <taxon>Bivalvia</taxon>
        <taxon>Autobranchia</taxon>
        <taxon>Pteriomorphia</taxon>
        <taxon>Ostreida</taxon>
        <taxon>Ostreoidea</taxon>
        <taxon>Ostreidae</taxon>
        <taxon>Crassostrea</taxon>
    </lineage>
</organism>
<dbReference type="PANTHER" id="PTHR48094:SF11">
    <property type="entry name" value="GLUTATHIONE-INDEPENDENT GLYOXALASE HSP31-RELATED"/>
    <property type="match status" value="1"/>
</dbReference>
<evidence type="ECO:0000313" key="5">
    <source>
        <dbReference type="Proteomes" id="UP000694844"/>
    </source>
</evidence>
<dbReference type="AlphaFoldDB" id="A0A8B8CK17"/>
<sequence length="229" mass="24295">MATKVRVLTVVTSHADLGKTGKKTGWYLPEVAHPYDVFTKAGFEVDFMSPKGGAAPMDPGSAEAFKDDPVSQAFLKSGAEKLKTTMKPSEVDVSKYKVFFYAGGHGPMFDLPENQEIANLCTKAYEGGAVVCAVCHGTVGLVPVKLSNGDSILKGQTITSFTNAEEEFVKLTEAMPFLLETKLKELGGNFVGADNFQPNVQTSGRIVTGQNPPSAGPMAEKVVSLVKAG</sequence>
<name>A0A8B8CK17_CRAVI</name>
<dbReference type="RefSeq" id="XP_022316180.1">
    <property type="nucleotide sequence ID" value="XM_022460472.1"/>
</dbReference>
<evidence type="ECO:0000256" key="2">
    <source>
        <dbReference type="ARBA" id="ARBA00023239"/>
    </source>
</evidence>
<gene>
    <name evidence="8 9" type="primary">LOC111119898</name>
    <name evidence="6 7" type="synonym">LOC111119897</name>
</gene>
<protein>
    <submittedName>
        <fullName evidence="6 7">Glyoxalase 3-like</fullName>
    </submittedName>
</protein>
<evidence type="ECO:0000313" key="9">
    <source>
        <dbReference type="RefSeq" id="XP_022316182.1"/>
    </source>
</evidence>
<dbReference type="RefSeq" id="XP_022316181.1">
    <property type="nucleotide sequence ID" value="XM_022460473.1"/>
</dbReference>
<accession>A0A8B8CK17</accession>
<proteinExistence type="inferred from homology"/>
<dbReference type="SUPFAM" id="SSF52317">
    <property type="entry name" value="Class I glutamine amidotransferase-like"/>
    <property type="match status" value="1"/>
</dbReference>
<dbReference type="Proteomes" id="UP000694844">
    <property type="component" value="Chromosome 2"/>
</dbReference>
<dbReference type="GO" id="GO:0005737">
    <property type="term" value="C:cytoplasm"/>
    <property type="evidence" value="ECO:0007669"/>
    <property type="project" value="TreeGrafter"/>
</dbReference>
<dbReference type="Gene3D" id="3.40.50.880">
    <property type="match status" value="1"/>
</dbReference>
<feature type="domain" description="DJ-1/PfpI" evidence="4">
    <location>
        <begin position="30"/>
        <end position="223"/>
    </location>
</feature>
<dbReference type="CDD" id="cd03141">
    <property type="entry name" value="GATase1_Hsp31_like"/>
    <property type="match status" value="1"/>
</dbReference>
<evidence type="ECO:0000256" key="1">
    <source>
        <dbReference type="ARBA" id="ARBA00023016"/>
    </source>
</evidence>
<evidence type="ECO:0000313" key="8">
    <source>
        <dbReference type="RefSeq" id="XP_022316181.1"/>
    </source>
</evidence>
<dbReference type="GO" id="GO:0019172">
    <property type="term" value="F:glyoxalase III activity"/>
    <property type="evidence" value="ECO:0007669"/>
    <property type="project" value="TreeGrafter"/>
</dbReference>
<dbReference type="InterPro" id="IPR002818">
    <property type="entry name" value="DJ-1/PfpI"/>
</dbReference>
<dbReference type="GeneID" id="111119898"/>
<dbReference type="RefSeq" id="XP_022316182.1">
    <property type="nucleotide sequence ID" value="XM_022460474.1"/>
</dbReference>
<dbReference type="KEGG" id="cvn:111119897"/>
<evidence type="ECO:0000313" key="6">
    <source>
        <dbReference type="RefSeq" id="XP_022316179.1"/>
    </source>
</evidence>
<comment type="similarity">
    <text evidence="3">Belongs to the peptidase C56 family. HSP31-like subfamily.</text>
</comment>
<keyword evidence="5" id="KW-1185">Reference proteome</keyword>
<dbReference type="KEGG" id="cvn:111119898"/>
<evidence type="ECO:0000256" key="3">
    <source>
        <dbReference type="ARBA" id="ARBA00038493"/>
    </source>
</evidence>
<dbReference type="InterPro" id="IPR050325">
    <property type="entry name" value="Prot/Nucl_acid_deglycase"/>
</dbReference>
<keyword evidence="2" id="KW-0456">Lyase</keyword>
<dbReference type="GO" id="GO:0019243">
    <property type="term" value="P:methylglyoxal catabolic process to D-lactate via S-lactoyl-glutathione"/>
    <property type="evidence" value="ECO:0007669"/>
    <property type="project" value="TreeGrafter"/>
</dbReference>
<dbReference type="RefSeq" id="XP_022316179.1">
    <property type="nucleotide sequence ID" value="XM_022460471.1"/>
</dbReference>
<dbReference type="InterPro" id="IPR029062">
    <property type="entry name" value="Class_I_gatase-like"/>
</dbReference>
<evidence type="ECO:0000259" key="4">
    <source>
        <dbReference type="Pfam" id="PF01965"/>
    </source>
</evidence>